<dbReference type="InterPro" id="IPR023459">
    <property type="entry name" value="Tscrpt_elong_fac_GreA/B_fam"/>
</dbReference>
<dbReference type="PANTHER" id="PTHR30437">
    <property type="entry name" value="TRANSCRIPTION ELONGATION FACTOR GREA"/>
    <property type="match status" value="1"/>
</dbReference>
<dbReference type="Gene3D" id="3.10.50.30">
    <property type="entry name" value="Transcription elongation factor, GreA/GreB, C-terminal domain"/>
    <property type="match status" value="1"/>
</dbReference>
<dbReference type="GO" id="GO:0003746">
    <property type="term" value="F:translation elongation factor activity"/>
    <property type="evidence" value="ECO:0007669"/>
    <property type="project" value="UniProtKB-KW"/>
</dbReference>
<dbReference type="InterPro" id="IPR036953">
    <property type="entry name" value="GreA/GreB_C_sf"/>
</dbReference>
<dbReference type="Pfam" id="PF01272">
    <property type="entry name" value="GreA_GreB"/>
    <property type="match status" value="1"/>
</dbReference>
<protein>
    <submittedName>
        <fullName evidence="2">GreA/GreB family elongation factor</fullName>
    </submittedName>
</protein>
<feature type="domain" description="Transcription elongation factor GreA/GreB C-terminal" evidence="1">
    <location>
        <begin position="55"/>
        <end position="128"/>
    </location>
</feature>
<dbReference type="Proteomes" id="UP000738431">
    <property type="component" value="Chromosome"/>
</dbReference>
<name>A0ABZ1C488_9BACT</name>
<evidence type="ECO:0000259" key="1">
    <source>
        <dbReference type="Pfam" id="PF01272"/>
    </source>
</evidence>
<reference evidence="2 3" key="2">
    <citation type="submission" date="2023-12" db="EMBL/GenBank/DDBJ databases">
        <title>Description of an unclassified Opitutus bacterium of Verrucomicrobiota.</title>
        <authorList>
            <person name="Zhang D.-F."/>
        </authorList>
    </citation>
    <scope>NUCLEOTIDE SEQUENCE [LARGE SCALE GENOMIC DNA]</scope>
    <source>
        <strain evidence="2 3">WL0086</strain>
    </source>
</reference>
<dbReference type="SUPFAM" id="SSF54534">
    <property type="entry name" value="FKBP-like"/>
    <property type="match status" value="1"/>
</dbReference>
<keyword evidence="3" id="KW-1185">Reference proteome</keyword>
<reference evidence="2 3" key="1">
    <citation type="submission" date="2021-08" db="EMBL/GenBank/DDBJ databases">
        <authorList>
            <person name="Zhang D."/>
            <person name="Zhang A."/>
            <person name="Wang L."/>
        </authorList>
    </citation>
    <scope>NUCLEOTIDE SEQUENCE [LARGE SCALE GENOMIC DNA]</scope>
    <source>
        <strain evidence="2 3">WL0086</strain>
    </source>
</reference>
<dbReference type="EMBL" id="CP139781">
    <property type="protein sequence ID" value="WRQ86533.1"/>
    <property type="molecule type" value="Genomic_DNA"/>
</dbReference>
<dbReference type="RefSeq" id="WP_221033216.1">
    <property type="nucleotide sequence ID" value="NZ_CP139781.1"/>
</dbReference>
<keyword evidence="2" id="KW-0251">Elongation factor</keyword>
<accession>A0ABZ1C488</accession>
<evidence type="ECO:0000313" key="3">
    <source>
        <dbReference type="Proteomes" id="UP000738431"/>
    </source>
</evidence>
<dbReference type="InterPro" id="IPR001437">
    <property type="entry name" value="Tscrpt_elong_fac_GreA/B_C"/>
</dbReference>
<gene>
    <name evidence="2" type="ORF">K1X11_017110</name>
</gene>
<dbReference type="PANTHER" id="PTHR30437:SF5">
    <property type="entry name" value="REGULATOR OF NUCLEOSIDE DIPHOSPHATE KINASE"/>
    <property type="match status" value="1"/>
</dbReference>
<organism evidence="2 3">
    <name type="scientific">Actomonas aquatica</name>
    <dbReference type="NCBI Taxonomy" id="2866162"/>
    <lineage>
        <taxon>Bacteria</taxon>
        <taxon>Pseudomonadati</taxon>
        <taxon>Verrucomicrobiota</taxon>
        <taxon>Opitutia</taxon>
        <taxon>Opitutales</taxon>
        <taxon>Opitutaceae</taxon>
        <taxon>Actomonas</taxon>
    </lineage>
</organism>
<sequence length="140" mass="15212">MISNQPITLSTRDHTALSWKLGQLLSTHSRKRFNLQRLHEELSRAILLPPALVSSSTVQLGSKFIVKDLDSGEVDTFTLSWPEKADIAKGEISVFAPLGTAVIGFSKGDEITWQMPGGLRRLKLMDVQPPVSAAASALSS</sequence>
<keyword evidence="2" id="KW-0648">Protein biosynthesis</keyword>
<proteinExistence type="predicted"/>
<evidence type="ECO:0000313" key="2">
    <source>
        <dbReference type="EMBL" id="WRQ86533.1"/>
    </source>
</evidence>